<dbReference type="SUPFAM" id="SSF52266">
    <property type="entry name" value="SGNH hydrolase"/>
    <property type="match status" value="1"/>
</dbReference>
<dbReference type="Proteomes" id="UP000244855">
    <property type="component" value="Unassembled WGS sequence"/>
</dbReference>
<dbReference type="CDD" id="cd01833">
    <property type="entry name" value="XynB_like"/>
    <property type="match status" value="1"/>
</dbReference>
<feature type="chain" id="PRO_5016063369" evidence="1">
    <location>
        <begin position="20"/>
        <end position="410"/>
    </location>
</feature>
<dbReference type="Pfam" id="PF00657">
    <property type="entry name" value="Lipase_GDSL"/>
    <property type="match status" value="1"/>
</dbReference>
<keyword evidence="1" id="KW-0732">Signal</keyword>
<gene>
    <name evidence="2" type="ORF">DM02DRAFT_185856</name>
</gene>
<dbReference type="EMBL" id="KZ805528">
    <property type="protein sequence ID" value="PVH94578.1"/>
    <property type="molecule type" value="Genomic_DNA"/>
</dbReference>
<evidence type="ECO:0000256" key="1">
    <source>
        <dbReference type="SAM" id="SignalP"/>
    </source>
</evidence>
<evidence type="ECO:0000313" key="2">
    <source>
        <dbReference type="EMBL" id="PVH94578.1"/>
    </source>
</evidence>
<name>A0A2V1D940_9PLEO</name>
<dbReference type="PANTHER" id="PTHR30383">
    <property type="entry name" value="THIOESTERASE 1/PROTEASE 1/LYSOPHOSPHOLIPASE L1"/>
    <property type="match status" value="1"/>
</dbReference>
<dbReference type="Gene3D" id="3.40.50.1110">
    <property type="entry name" value="SGNH hydrolase"/>
    <property type="match status" value="1"/>
</dbReference>
<sequence>MASHIAFLSLAFLSSFVSSIPLSTPGSIIDTRENVQVDSRFNYPLDKRQNKAFPLRVLPLGASITYGVASSDGNGYRKALRDQLRFEGWEVNMVGNEQGGTMRDNDVSGYPGFRVDEIIKKAEMVVGRQPNLIAINAGTNDATQNKTGFEVETTGKRMDQMLDLLYEKIPGVTILLSTVLQAKSDDTTRRAKVINPQYRDIVERRRKQNQRIVLAEMFESDKPWLSKNDLSDGVHPTDDGYKKMAAIWWNAFQEADKAGMLQPPNKATTVNRCENNKATKLDANKITIPGNFYEPVQSVQSTEVSKNEGREAVWAKDGEAFYIYKLVNNNYADGARVDIKTNCWAKDVRWLDVNGDGLDDFVCLSSGRTLNIQLNKGGEYPPKFEDVGKCTVPHGGDDGEIVDPKLPKKP</sequence>
<protein>
    <submittedName>
        <fullName evidence="2">Carbohydrate esterase family 3 protein</fullName>
    </submittedName>
</protein>
<dbReference type="InterPro" id="IPR051532">
    <property type="entry name" value="Ester_Hydrolysis_Enzymes"/>
</dbReference>
<accession>A0A2V1D940</accession>
<dbReference type="InterPro" id="IPR001087">
    <property type="entry name" value="GDSL"/>
</dbReference>
<proteinExistence type="predicted"/>
<reference evidence="2 3" key="1">
    <citation type="journal article" date="2018" name="Sci. Rep.">
        <title>Comparative genomics provides insights into the lifestyle and reveals functional heterogeneity of dark septate endophytic fungi.</title>
        <authorList>
            <person name="Knapp D.G."/>
            <person name="Nemeth J.B."/>
            <person name="Barry K."/>
            <person name="Hainaut M."/>
            <person name="Henrissat B."/>
            <person name="Johnson J."/>
            <person name="Kuo A."/>
            <person name="Lim J.H.P."/>
            <person name="Lipzen A."/>
            <person name="Nolan M."/>
            <person name="Ohm R.A."/>
            <person name="Tamas L."/>
            <person name="Grigoriev I.V."/>
            <person name="Spatafora J.W."/>
            <person name="Nagy L.G."/>
            <person name="Kovacs G.M."/>
        </authorList>
    </citation>
    <scope>NUCLEOTIDE SEQUENCE [LARGE SCALE GENOMIC DNA]</scope>
    <source>
        <strain evidence="2 3">DSE2036</strain>
    </source>
</reference>
<feature type="signal peptide" evidence="1">
    <location>
        <begin position="1"/>
        <end position="19"/>
    </location>
</feature>
<organism evidence="2 3">
    <name type="scientific">Periconia macrospinosa</name>
    <dbReference type="NCBI Taxonomy" id="97972"/>
    <lineage>
        <taxon>Eukaryota</taxon>
        <taxon>Fungi</taxon>
        <taxon>Dikarya</taxon>
        <taxon>Ascomycota</taxon>
        <taxon>Pezizomycotina</taxon>
        <taxon>Dothideomycetes</taxon>
        <taxon>Pleosporomycetidae</taxon>
        <taxon>Pleosporales</taxon>
        <taxon>Massarineae</taxon>
        <taxon>Periconiaceae</taxon>
        <taxon>Periconia</taxon>
    </lineage>
</organism>
<dbReference type="PANTHER" id="PTHR30383:SF31">
    <property type="entry name" value="SGNH HYDROLASE-TYPE ESTERASE DOMAIN-CONTAINING PROTEIN-RELATED"/>
    <property type="match status" value="1"/>
</dbReference>
<dbReference type="AlphaFoldDB" id="A0A2V1D940"/>
<dbReference type="STRING" id="97972.A0A2V1D940"/>
<dbReference type="InterPro" id="IPR036514">
    <property type="entry name" value="SGNH_hydro_sf"/>
</dbReference>
<dbReference type="GO" id="GO:0004622">
    <property type="term" value="F:phosphatidylcholine lysophospholipase activity"/>
    <property type="evidence" value="ECO:0007669"/>
    <property type="project" value="TreeGrafter"/>
</dbReference>
<keyword evidence="3" id="KW-1185">Reference proteome</keyword>
<evidence type="ECO:0000313" key="3">
    <source>
        <dbReference type="Proteomes" id="UP000244855"/>
    </source>
</evidence>
<dbReference type="OrthoDB" id="3915838at2759"/>